<gene>
    <name evidence="2" type="ORF">H4R18_002409</name>
</gene>
<dbReference type="Proteomes" id="UP001140217">
    <property type="component" value="Unassembled WGS sequence"/>
</dbReference>
<evidence type="ECO:0000313" key="2">
    <source>
        <dbReference type="EMBL" id="KAJ2782200.1"/>
    </source>
</evidence>
<feature type="compositionally biased region" description="Pro residues" evidence="1">
    <location>
        <begin position="458"/>
        <end position="471"/>
    </location>
</feature>
<dbReference type="EMBL" id="JANBUL010000079">
    <property type="protein sequence ID" value="KAJ2782200.1"/>
    <property type="molecule type" value="Genomic_DNA"/>
</dbReference>
<proteinExistence type="predicted"/>
<organism evidence="2 3">
    <name type="scientific">Coemansia javaensis</name>
    <dbReference type="NCBI Taxonomy" id="2761396"/>
    <lineage>
        <taxon>Eukaryota</taxon>
        <taxon>Fungi</taxon>
        <taxon>Fungi incertae sedis</taxon>
        <taxon>Zoopagomycota</taxon>
        <taxon>Kickxellomycotina</taxon>
        <taxon>Kickxellomycetes</taxon>
        <taxon>Kickxellales</taxon>
        <taxon>Kickxellaceae</taxon>
        <taxon>Coemansia</taxon>
    </lineage>
</organism>
<reference evidence="2" key="1">
    <citation type="submission" date="2022-07" db="EMBL/GenBank/DDBJ databases">
        <title>Phylogenomic reconstructions and comparative analyses of Kickxellomycotina fungi.</title>
        <authorList>
            <person name="Reynolds N.K."/>
            <person name="Stajich J.E."/>
            <person name="Barry K."/>
            <person name="Grigoriev I.V."/>
            <person name="Crous P."/>
            <person name="Smith M.E."/>
        </authorList>
    </citation>
    <scope>NUCLEOTIDE SEQUENCE</scope>
    <source>
        <strain evidence="2">NBRC 105414</strain>
    </source>
</reference>
<protein>
    <submittedName>
        <fullName evidence="2">Uncharacterized protein</fullName>
    </submittedName>
</protein>
<keyword evidence="3" id="KW-1185">Reference proteome</keyword>
<feature type="compositionally biased region" description="Low complexity" evidence="1">
    <location>
        <begin position="1389"/>
        <end position="1408"/>
    </location>
</feature>
<name>A0A9W8LHR5_9FUNG</name>
<feature type="region of interest" description="Disordered" evidence="1">
    <location>
        <begin position="1228"/>
        <end position="1271"/>
    </location>
</feature>
<feature type="compositionally biased region" description="Acidic residues" evidence="1">
    <location>
        <begin position="1425"/>
        <end position="1452"/>
    </location>
</feature>
<sequence length="1452" mass="148325">MCEMELRLAASQSAADVERALAGAALTAELLALVPESVDAAGLARVAVRAGLLGAEGADRACVQRAAAIDRRTGRADWAAAWLAGVAPHSAAARRALGCARVVDQLVRAGDAGCALADVVDMAPHELAGWLAGRAGEIELPDGLGLDQAGADQAAADHSGGGLAAAWDAWWTDHMLDAPAGLLARLAAARPAWFGAHVVLGAALAAGGPCSGADATAAVLGVIVGEAEAEADAAMPDCVAALVGRGLAAPALARALRRLAARELAAAAGAGLRLARARLLARAARGAAAAGDPAAALEELRALGGSAFAALGRGAVDREWLAALLRGGRADAAARLLAGDARLARSAAACDAVCAAARELFDNARDCGDAARAVQRCAGAAPQTHGDARVRRELLLADAALLVRALGPPGALPLELRLAPDAYALVRLVLARHPAAVRRQRLVRQIAAARLRMDAPDPADPADPADPPDPPDLAVRSPHDAMVLALMLDAAAGTDADAAHRIVRQLAAARALLRRPGLGDADDGPLDAAAPLAARAADCAWRACAAFAAATTDSDARRDSLALALSLCPASAIPGLLDQWRAAEKDAPPAAEIDAPPAAELVRAALLGRPAADDVSAAADEPAGDVRSFDPAVVRRCLRAAPAAHVPALLGEWLGFALTAARGPTTDAARAFCARMEDEIAARHAAAACDALAARVLPRLRPTQHAQLARAYDFYARCLADPADRRQAELRAQLVRALPAELAAAPLDRLAALATAADPRAACDALAVDGLVTDASVHALVALAPRLAALRPLPAAPEPDPAPEPALAPALASAVCAWQLGRVLGRRDGAELFGDLLADWAPRLEPPDLAALATRIAFGPQQALRSAAAAREAVDLCAALAGDARADVRRARAAAAFAAELDAQRDPFDYAPLPAEWARRQRGSVVAADDEPAAVARRLAAVLAEMAAAALPAYFVCQSYACAAELLAAWGGAMPRLAAVYADALAAAIAARAADPLAPCAAALELCSFDYGDCALTDVLRAFRRELPALLAAAARRGRFPGGPAIDPALRLSMLRAADGHGAAAADGDPDGESDGDAGGDSDADLALRLAAEEHWGAPVPPGQARAAVWAQLLGATTAVRADEQVPALAALLAEWPGGAPPAHWALLLRWVVDARCARLAPRVLARLPADAAAVREAGERAFGPLLAAAPRCPESVCALATLALLFPDPLWAEPAMGLVAHVVAAAPSSDRPPPHGSDDDDQDGWDIDDALDAPRDPPSPPSAADPTPAQLAAARDAIMDSALLHLGIARRGYVPACAASPALVHRVCATLLAAPASGDVQMLLADVPGGAGALFCRTAAALCSIGMEHVAMPWVYEFLDVPHAYRFAVQGAAAEVWLHHLASVAGPPAETTTTSAAASEKQQQQQQQPPPMSCIPEVPRLPADSDDAPPSDDGWGGDDDDFDLDADLENL</sequence>
<feature type="region of interest" description="Disordered" evidence="1">
    <location>
        <begin position="453"/>
        <end position="476"/>
    </location>
</feature>
<accession>A0A9W8LHR5</accession>
<feature type="region of interest" description="Disordered" evidence="1">
    <location>
        <begin position="1062"/>
        <end position="1083"/>
    </location>
</feature>
<evidence type="ECO:0000256" key="1">
    <source>
        <dbReference type="SAM" id="MobiDB-lite"/>
    </source>
</evidence>
<dbReference type="OrthoDB" id="27490at2759"/>
<evidence type="ECO:0000313" key="3">
    <source>
        <dbReference type="Proteomes" id="UP001140217"/>
    </source>
</evidence>
<feature type="compositionally biased region" description="Acidic residues" evidence="1">
    <location>
        <begin position="1068"/>
        <end position="1083"/>
    </location>
</feature>
<feature type="compositionally biased region" description="Acidic residues" evidence="1">
    <location>
        <begin position="1239"/>
        <end position="1252"/>
    </location>
</feature>
<comment type="caution">
    <text evidence="2">The sequence shown here is derived from an EMBL/GenBank/DDBJ whole genome shotgun (WGS) entry which is preliminary data.</text>
</comment>
<feature type="region of interest" description="Disordered" evidence="1">
    <location>
        <begin position="1389"/>
        <end position="1452"/>
    </location>
</feature>